<dbReference type="EMBL" id="CAXHTB010000006">
    <property type="protein sequence ID" value="CAL0308358.1"/>
    <property type="molecule type" value="Genomic_DNA"/>
</dbReference>
<protein>
    <recommendedName>
        <fullName evidence="3">glucan endo-1,3-beta-D-glucosidase</fullName>
        <ecNumber evidence="3">3.2.1.39</ecNumber>
    </recommendedName>
</protein>
<comment type="catalytic activity">
    <reaction evidence="1">
        <text>Hydrolysis of (1-&gt;3)-beta-D-glucosidic linkages in (1-&gt;3)-beta-D-glucans.</text>
        <dbReference type="EC" id="3.2.1.39"/>
    </reaction>
</comment>
<keyword evidence="8" id="KW-0624">Polysaccharide degradation</keyword>
<evidence type="ECO:0000256" key="7">
    <source>
        <dbReference type="ARBA" id="ARBA00023316"/>
    </source>
</evidence>
<evidence type="ECO:0000313" key="12">
    <source>
        <dbReference type="Proteomes" id="UP001497480"/>
    </source>
</evidence>
<sequence length="654" mass="73182">MAAPTAFNFPSTQPTILPDASSFFSPNLSSPLPTNSFFQNFVLNNGEQPEYIHPYLVKSTKTSLSVAYPLLLFTASVFYQTFGPDLTISAATPQGSANHVISSYSDLSVTLDIPSSNLRFFLVRGSPYITASVTKPTILSIKTTSAIESLKQSSSTKYILKLKSGQTWIIYSSSRISLTNGETEIKSNSFSGIIRFASLRSPQHESTLDKYSYSYPVSGWAWFKKSFNVQYNMETKGKGDLLLLAHPLHLKLLRPKSNKVTILRNFKYESVDGELVGVVGNYWVLEPRRVPLTWNSVKGVKKDSYQEIIKALVKDVNELDSSNLKTSSSYFYGKLVARAARLALIAEEVSHSEVIPKITKFLKDTIQPWLDGSFKDNGFLYEKKWGGLDTKQGSTDKGADFGFGLYNDHHYHLGYFVYGIAVLVKFDKAWGQKYKSQAYSLVSDFMNTDKKSNSQFPRLRNFDLYKLHSWASGLTEFGDGRNQESTSEAVNAYYAAALMGVAYRDRALVRAASTVTALEIQAAQTWWHVKSGDKLYAEEFAKGNKIVGIVWSNKRDSGLWWAAADCKECRLSIQVLPLSPVTEALFSDAAYVKELVEWTLPSVESKPNVEGWKGFTYALQGIYDKGTSLQKIRALTGVDDGNSFTNLLWWIHSR</sequence>
<dbReference type="EC" id="3.2.1.39" evidence="3"/>
<keyword evidence="7" id="KW-0961">Cell wall biogenesis/degradation</keyword>
<keyword evidence="4" id="KW-0378">Hydrolase</keyword>
<name>A0AAV1WGM7_LUPLU</name>
<feature type="domain" description="Glycosyl hydrolase family 81 C-terminal" evidence="10">
    <location>
        <begin position="300"/>
        <end position="650"/>
    </location>
</feature>
<dbReference type="GO" id="GO:0052861">
    <property type="term" value="F:endo-1,3(4)-beta-glucanase activity"/>
    <property type="evidence" value="ECO:0007669"/>
    <property type="project" value="InterPro"/>
</dbReference>
<keyword evidence="5" id="KW-0119">Carbohydrate metabolism</keyword>
<keyword evidence="12" id="KW-1185">Reference proteome</keyword>
<comment type="similarity">
    <text evidence="2">Belongs to the glycosyl hydrolase 81 family.</text>
</comment>
<dbReference type="InterPro" id="IPR040451">
    <property type="entry name" value="GH81_N"/>
</dbReference>
<evidence type="ECO:0000313" key="11">
    <source>
        <dbReference type="EMBL" id="CAL0308358.1"/>
    </source>
</evidence>
<evidence type="ECO:0000256" key="6">
    <source>
        <dbReference type="ARBA" id="ARBA00023295"/>
    </source>
</evidence>
<keyword evidence="6" id="KW-0326">Glycosidase</keyword>
<evidence type="ECO:0000259" key="9">
    <source>
        <dbReference type="Pfam" id="PF03639"/>
    </source>
</evidence>
<dbReference type="GO" id="GO:0000272">
    <property type="term" value="P:polysaccharide catabolic process"/>
    <property type="evidence" value="ECO:0007669"/>
    <property type="project" value="UniProtKB-KW"/>
</dbReference>
<accession>A0AAV1WGM7</accession>
<dbReference type="Proteomes" id="UP001497480">
    <property type="component" value="Unassembled WGS sequence"/>
</dbReference>
<dbReference type="PANTHER" id="PTHR31983:SF12">
    <property type="entry name" value="GLUCAN ENDO-1,3-BETA-D-GLUCOSIDASE"/>
    <property type="match status" value="1"/>
</dbReference>
<dbReference type="Pfam" id="PF17652">
    <property type="entry name" value="Glyco_hydro81C"/>
    <property type="match status" value="1"/>
</dbReference>
<evidence type="ECO:0000256" key="8">
    <source>
        <dbReference type="ARBA" id="ARBA00023326"/>
    </source>
</evidence>
<dbReference type="InterPro" id="IPR040720">
    <property type="entry name" value="GH81_C"/>
</dbReference>
<evidence type="ECO:0000259" key="10">
    <source>
        <dbReference type="Pfam" id="PF17652"/>
    </source>
</evidence>
<feature type="domain" description="Glycosyl hydrolase family 81 N-terminal" evidence="9">
    <location>
        <begin position="27"/>
        <end position="293"/>
    </location>
</feature>
<comment type="caution">
    <text evidence="11">The sequence shown here is derived from an EMBL/GenBank/DDBJ whole genome shotgun (WGS) entry which is preliminary data.</text>
</comment>
<evidence type="ECO:0000256" key="4">
    <source>
        <dbReference type="ARBA" id="ARBA00022801"/>
    </source>
</evidence>
<gene>
    <name evidence="11" type="ORF">LLUT_LOCUS9418</name>
</gene>
<dbReference type="Pfam" id="PF03639">
    <property type="entry name" value="Glyco_hydro_81"/>
    <property type="match status" value="1"/>
</dbReference>
<evidence type="ECO:0000256" key="3">
    <source>
        <dbReference type="ARBA" id="ARBA00012780"/>
    </source>
</evidence>
<evidence type="ECO:0000256" key="5">
    <source>
        <dbReference type="ARBA" id="ARBA00023277"/>
    </source>
</evidence>
<dbReference type="InterPro" id="IPR005200">
    <property type="entry name" value="Endo-beta-glucanase"/>
</dbReference>
<dbReference type="PANTHER" id="PTHR31983">
    <property type="entry name" value="ENDO-1,3(4)-BETA-GLUCANASE 1"/>
    <property type="match status" value="1"/>
</dbReference>
<dbReference type="AlphaFoldDB" id="A0AAV1WGM7"/>
<dbReference type="GO" id="GO:0042973">
    <property type="term" value="F:glucan endo-1,3-beta-D-glucosidase activity"/>
    <property type="evidence" value="ECO:0007669"/>
    <property type="project" value="UniProtKB-EC"/>
</dbReference>
<dbReference type="Gene3D" id="2.70.98.30">
    <property type="entry name" value="Golgi alpha-mannosidase II, domain 4"/>
    <property type="match status" value="1"/>
</dbReference>
<dbReference type="PROSITE" id="PS52008">
    <property type="entry name" value="GH81"/>
    <property type="match status" value="1"/>
</dbReference>
<proteinExistence type="inferred from homology"/>
<evidence type="ECO:0000256" key="2">
    <source>
        <dbReference type="ARBA" id="ARBA00010730"/>
    </source>
</evidence>
<evidence type="ECO:0000256" key="1">
    <source>
        <dbReference type="ARBA" id="ARBA00000382"/>
    </source>
</evidence>
<reference evidence="11 12" key="1">
    <citation type="submission" date="2024-03" db="EMBL/GenBank/DDBJ databases">
        <authorList>
            <person name="Martinez-Hernandez J."/>
        </authorList>
    </citation>
    <scope>NUCLEOTIDE SEQUENCE [LARGE SCALE GENOMIC DNA]</scope>
</reference>
<dbReference type="GO" id="GO:0071555">
    <property type="term" value="P:cell wall organization"/>
    <property type="evidence" value="ECO:0007669"/>
    <property type="project" value="UniProtKB-KW"/>
</dbReference>
<organism evidence="11 12">
    <name type="scientific">Lupinus luteus</name>
    <name type="common">European yellow lupine</name>
    <dbReference type="NCBI Taxonomy" id="3873"/>
    <lineage>
        <taxon>Eukaryota</taxon>
        <taxon>Viridiplantae</taxon>
        <taxon>Streptophyta</taxon>
        <taxon>Embryophyta</taxon>
        <taxon>Tracheophyta</taxon>
        <taxon>Spermatophyta</taxon>
        <taxon>Magnoliopsida</taxon>
        <taxon>eudicotyledons</taxon>
        <taxon>Gunneridae</taxon>
        <taxon>Pentapetalae</taxon>
        <taxon>rosids</taxon>
        <taxon>fabids</taxon>
        <taxon>Fabales</taxon>
        <taxon>Fabaceae</taxon>
        <taxon>Papilionoideae</taxon>
        <taxon>50 kb inversion clade</taxon>
        <taxon>genistoids sensu lato</taxon>
        <taxon>core genistoids</taxon>
        <taxon>Genisteae</taxon>
        <taxon>Lupinus</taxon>
    </lineage>
</organism>